<protein>
    <submittedName>
        <fullName evidence="1">Uncharacterized protein</fullName>
    </submittedName>
</protein>
<dbReference type="Proteomes" id="UP000298340">
    <property type="component" value="Unassembled WGS sequence"/>
</dbReference>
<organism evidence="1 2">
    <name type="scientific">Flavobacterium circumlabens</name>
    <dbReference type="NCBI Taxonomy" id="2133765"/>
    <lineage>
        <taxon>Bacteria</taxon>
        <taxon>Pseudomonadati</taxon>
        <taxon>Bacteroidota</taxon>
        <taxon>Flavobacteriia</taxon>
        <taxon>Flavobacteriales</taxon>
        <taxon>Flavobacteriaceae</taxon>
        <taxon>Flavobacterium</taxon>
    </lineage>
</organism>
<sequence>EIYQELSFVDFDITDMEILLIYNDSVYWNVKNKSGYKDKQVKLLEETYQNIIGSNKTERLNALNLTVQDR</sequence>
<dbReference type="AlphaFoldDB" id="A0A4Y7U486"/>
<evidence type="ECO:0000313" key="2">
    <source>
        <dbReference type="Proteomes" id="UP000298340"/>
    </source>
</evidence>
<name>A0A4Y7U486_9FLAO</name>
<feature type="non-terminal residue" evidence="1">
    <location>
        <position position="1"/>
    </location>
</feature>
<dbReference type="EMBL" id="QWDN01000792">
    <property type="protein sequence ID" value="TEB40888.1"/>
    <property type="molecule type" value="Genomic_DNA"/>
</dbReference>
<evidence type="ECO:0000313" key="1">
    <source>
        <dbReference type="EMBL" id="TEB40888.1"/>
    </source>
</evidence>
<proteinExistence type="predicted"/>
<gene>
    <name evidence="1" type="ORF">D0809_28320</name>
</gene>
<dbReference type="RefSeq" id="WP_238698868.1">
    <property type="nucleotide sequence ID" value="NZ_QWDN01000792.1"/>
</dbReference>
<comment type="caution">
    <text evidence="1">The sequence shown here is derived from an EMBL/GenBank/DDBJ whole genome shotgun (WGS) entry which is preliminary data.</text>
</comment>
<reference evidence="1 2" key="1">
    <citation type="journal article" date="2018" name="Syst. Appl. Microbiol.">
        <title>Flavobacterium circumlabens sp. nov. and Flavobacterium cupreum sp. nov., two psychrotrophic species isolated from Antarctic environmental samples.</title>
        <authorList>
            <person name="Kralova S."/>
            <person name="Busse H.J."/>
            <person name="Svec P."/>
            <person name="Maslanova I."/>
            <person name="Stankova E."/>
            <person name="Bartak M."/>
            <person name="Sedlacek I."/>
        </authorList>
    </citation>
    <scope>NUCLEOTIDE SEQUENCE [LARGE SCALE GENOMIC DNA]</scope>
    <source>
        <strain evidence="1 2">CCM 8828</strain>
    </source>
</reference>
<accession>A0A4Y7U486</accession>